<proteinExistence type="predicted"/>
<evidence type="ECO:0000313" key="3">
    <source>
        <dbReference type="Proteomes" id="UP000621266"/>
    </source>
</evidence>
<dbReference type="EMBL" id="WHPN01000262">
    <property type="protein sequence ID" value="KAF4408822.1"/>
    <property type="molecule type" value="Genomic_DNA"/>
</dbReference>
<dbReference type="SUPFAM" id="SSF109854">
    <property type="entry name" value="DinB/YfiT-like putative metalloenzymes"/>
    <property type="match status" value="1"/>
</dbReference>
<reference evidence="2 3" key="1">
    <citation type="submission" date="2019-10" db="EMBL/GenBank/DDBJ databases">
        <title>Streptomyces tenebrisbrunneis sp.nov., an endogenous actinomycete isolated from of Lycium ruthenicum.</title>
        <authorList>
            <person name="Ma L."/>
        </authorList>
    </citation>
    <scope>NUCLEOTIDE SEQUENCE [LARGE SCALE GENOMIC DNA]</scope>
    <source>
        <strain evidence="2 3">TRM 66187</strain>
    </source>
</reference>
<gene>
    <name evidence="2" type="ORF">GCU69_12300</name>
</gene>
<dbReference type="NCBIfam" id="TIGR03083">
    <property type="entry name" value="maleylpyruvate isomerase family mycothiol-dependent enzyme"/>
    <property type="match status" value="1"/>
</dbReference>
<dbReference type="Pfam" id="PF11716">
    <property type="entry name" value="MDMPI_N"/>
    <property type="match status" value="1"/>
</dbReference>
<dbReference type="Proteomes" id="UP000621266">
    <property type="component" value="Unassembled WGS sequence"/>
</dbReference>
<dbReference type="RefSeq" id="WP_098754762.1">
    <property type="nucleotide sequence ID" value="NZ_WHPN01000262.1"/>
</dbReference>
<dbReference type="InterPro" id="IPR017520">
    <property type="entry name" value="CHP03086"/>
</dbReference>
<dbReference type="InterPro" id="IPR017517">
    <property type="entry name" value="Maleyloyr_isom"/>
</dbReference>
<protein>
    <submittedName>
        <fullName evidence="2">TIGR03086 family protein</fullName>
    </submittedName>
</protein>
<dbReference type="InterPro" id="IPR024344">
    <property type="entry name" value="MDMPI_metal-binding"/>
</dbReference>
<name>A0ABQ7FIS5_9ACTN</name>
<keyword evidence="3" id="KW-1185">Reference proteome</keyword>
<comment type="caution">
    <text evidence="2">The sequence shown here is derived from an EMBL/GenBank/DDBJ whole genome shotgun (WGS) entry which is preliminary data.</text>
</comment>
<feature type="domain" description="Mycothiol-dependent maleylpyruvate isomerase metal-binding" evidence="1">
    <location>
        <begin position="13"/>
        <end position="129"/>
    </location>
</feature>
<evidence type="ECO:0000259" key="1">
    <source>
        <dbReference type="Pfam" id="PF11716"/>
    </source>
</evidence>
<dbReference type="InterPro" id="IPR034660">
    <property type="entry name" value="DinB/YfiT-like"/>
</dbReference>
<dbReference type="NCBIfam" id="TIGR03086">
    <property type="entry name" value="TIGR03086 family metal-binding protein"/>
    <property type="match status" value="1"/>
</dbReference>
<dbReference type="Gene3D" id="1.20.120.450">
    <property type="entry name" value="dinb family like domain"/>
    <property type="match status" value="1"/>
</dbReference>
<organism evidence="2 3">
    <name type="scientific">Streptomyces lycii</name>
    <dbReference type="NCBI Taxonomy" id="2654337"/>
    <lineage>
        <taxon>Bacteria</taxon>
        <taxon>Bacillati</taxon>
        <taxon>Actinomycetota</taxon>
        <taxon>Actinomycetes</taxon>
        <taxon>Kitasatosporales</taxon>
        <taxon>Streptomycetaceae</taxon>
        <taxon>Streptomyces</taxon>
    </lineage>
</organism>
<evidence type="ECO:0000313" key="2">
    <source>
        <dbReference type="EMBL" id="KAF4408822.1"/>
    </source>
</evidence>
<sequence>MTTTTRTGELIERAAARAVPVVRGVRDDMLGLPTPCAEYDVRALLNHLTHVVVSFQDLAAKREADFSATPDHLGAGGDWRARFEEESKRLAAAWSEPGAEDGRIGSLQLPARTVGSMAVIDLTVHAWDLSRATGLDFEEPDPAVLDDVEALAATMAPTGRKRGAFGEPVPVPESAPRFDRLLGFIGRDPGWRPAAV</sequence>
<accession>A0ABQ7FIS5</accession>